<dbReference type="SUPFAM" id="SSF50249">
    <property type="entry name" value="Nucleic acid-binding proteins"/>
    <property type="match status" value="1"/>
</dbReference>
<evidence type="ECO:0000256" key="1">
    <source>
        <dbReference type="SAM" id="MobiDB-lite"/>
    </source>
</evidence>
<dbReference type="CDD" id="cd04458">
    <property type="entry name" value="CSP_CDS"/>
    <property type="match status" value="1"/>
</dbReference>
<dbReference type="AlphaFoldDB" id="X5DP94"/>
<dbReference type="InterPro" id="IPR011129">
    <property type="entry name" value="CSD"/>
</dbReference>
<keyword evidence="4" id="KW-1185">Reference proteome</keyword>
<reference evidence="3 4" key="1">
    <citation type="journal article" date="2015" name="Int. J. Syst. Evol. Microbiol.">
        <title>Revisiting Corynebacterium glyciniphilum (ex Kubota et al., 1972) sp. nov., nom. rev., isolated from putrefied banana.</title>
        <authorList>
            <person name="Al-Dilaimi A."/>
            <person name="Bednarz H."/>
            <person name="Lomker A."/>
            <person name="Niehaus K."/>
            <person name="Kalinowski J."/>
            <person name="Ruckert C."/>
        </authorList>
    </citation>
    <scope>NUCLEOTIDE SEQUENCE [LARGE SCALE GENOMIC DNA]</scope>
    <source>
        <strain evidence="3">AJ 3170</strain>
    </source>
</reference>
<gene>
    <name evidence="3" type="ORF">CGLY_12840</name>
</gene>
<organism evidence="3 4">
    <name type="scientific">Corynebacterium glyciniphilum AJ 3170</name>
    <dbReference type="NCBI Taxonomy" id="1404245"/>
    <lineage>
        <taxon>Bacteria</taxon>
        <taxon>Bacillati</taxon>
        <taxon>Actinomycetota</taxon>
        <taxon>Actinomycetes</taxon>
        <taxon>Mycobacteriales</taxon>
        <taxon>Corynebacteriaceae</taxon>
        <taxon>Corynebacterium</taxon>
    </lineage>
</organism>
<dbReference type="HOGENOM" id="CLU_125944_0_0_11"/>
<dbReference type="InterPro" id="IPR002059">
    <property type="entry name" value="CSP_DNA-bd"/>
</dbReference>
<proteinExistence type="predicted"/>
<dbReference type="GO" id="GO:0003676">
    <property type="term" value="F:nucleic acid binding"/>
    <property type="evidence" value="ECO:0007669"/>
    <property type="project" value="InterPro"/>
</dbReference>
<name>X5DP94_9CORY</name>
<sequence length="139" mass="15351">MPTGKVKWYDPDRGFGFVSNPEGEDVYVGSQVLPDGVTELHKGQRLEYDFAEARKGPQAMRVAVLDDGPAPSPQKGARGSQGARGHKYSPDKLHELVQDTVTLLESRVQPSLEAGRRPDRKEGRQVAEILRTIARELDS</sequence>
<dbReference type="SMART" id="SM00357">
    <property type="entry name" value="CSP"/>
    <property type="match status" value="1"/>
</dbReference>
<dbReference type="Proteomes" id="UP000023703">
    <property type="component" value="Chromosome"/>
</dbReference>
<accession>X5DP94</accession>
<evidence type="ECO:0000313" key="3">
    <source>
        <dbReference type="EMBL" id="AHW65008.1"/>
    </source>
</evidence>
<dbReference type="KEGG" id="cgy:CGLY_12840"/>
<feature type="domain" description="CSD" evidence="2">
    <location>
        <begin position="1"/>
        <end position="64"/>
    </location>
</feature>
<dbReference type="Pfam" id="PF00313">
    <property type="entry name" value="CSD"/>
    <property type="match status" value="1"/>
</dbReference>
<feature type="region of interest" description="Disordered" evidence="1">
    <location>
        <begin position="64"/>
        <end position="90"/>
    </location>
</feature>
<dbReference type="eggNOG" id="COG1278">
    <property type="taxonomic scope" value="Bacteria"/>
</dbReference>
<dbReference type="RefSeq" id="WP_038550018.1">
    <property type="nucleotide sequence ID" value="NZ_CP006842.1"/>
</dbReference>
<dbReference type="PRINTS" id="PR00050">
    <property type="entry name" value="COLDSHOCK"/>
</dbReference>
<dbReference type="PROSITE" id="PS51857">
    <property type="entry name" value="CSD_2"/>
    <property type="match status" value="1"/>
</dbReference>
<evidence type="ECO:0000313" key="4">
    <source>
        <dbReference type="Proteomes" id="UP000023703"/>
    </source>
</evidence>
<dbReference type="EMBL" id="CP006842">
    <property type="protein sequence ID" value="AHW65008.1"/>
    <property type="molecule type" value="Genomic_DNA"/>
</dbReference>
<dbReference type="OrthoDB" id="7477356at2"/>
<dbReference type="InterPro" id="IPR012340">
    <property type="entry name" value="NA-bd_OB-fold"/>
</dbReference>
<evidence type="ECO:0000259" key="2">
    <source>
        <dbReference type="PROSITE" id="PS51857"/>
    </source>
</evidence>
<dbReference type="STRING" id="1404245.CGLY_12840"/>
<protein>
    <submittedName>
        <fullName evidence="3">Putative cold shock protein</fullName>
    </submittedName>
</protein>
<dbReference type="Gene3D" id="2.40.50.140">
    <property type="entry name" value="Nucleic acid-binding proteins"/>
    <property type="match status" value="1"/>
</dbReference>